<dbReference type="Gene3D" id="1.10.1040.10">
    <property type="entry name" value="N-(1-d-carboxylethyl)-l-norvaline Dehydrogenase, domain 2"/>
    <property type="match status" value="1"/>
</dbReference>
<keyword evidence="6 9" id="KW-0560">Oxidoreductase</keyword>
<comment type="catalytic activity">
    <reaction evidence="8 9">
        <text>(R)-pantoate + NADP(+) = 2-dehydropantoate + NADPH + H(+)</text>
        <dbReference type="Rhea" id="RHEA:16233"/>
        <dbReference type="ChEBI" id="CHEBI:11561"/>
        <dbReference type="ChEBI" id="CHEBI:15378"/>
        <dbReference type="ChEBI" id="CHEBI:15980"/>
        <dbReference type="ChEBI" id="CHEBI:57783"/>
        <dbReference type="ChEBI" id="CHEBI:58349"/>
        <dbReference type="EC" id="1.1.1.169"/>
    </reaction>
</comment>
<keyword evidence="13" id="KW-1185">Reference proteome</keyword>
<proteinExistence type="inferred from homology"/>
<comment type="pathway">
    <text evidence="1 9">Cofactor biosynthesis; (R)-pantothenate biosynthesis; (R)-pantoate from 3-methyl-2-oxobutanoate: step 2/2.</text>
</comment>
<name>A0ABP8B3N1_9SPHI</name>
<evidence type="ECO:0000313" key="12">
    <source>
        <dbReference type="EMBL" id="GAA4196515.1"/>
    </source>
</evidence>
<dbReference type="InterPro" id="IPR013752">
    <property type="entry name" value="KPA_reductase"/>
</dbReference>
<dbReference type="InterPro" id="IPR036291">
    <property type="entry name" value="NAD(P)-bd_dom_sf"/>
</dbReference>
<dbReference type="InterPro" id="IPR013328">
    <property type="entry name" value="6PGD_dom2"/>
</dbReference>
<evidence type="ECO:0000259" key="10">
    <source>
        <dbReference type="Pfam" id="PF02558"/>
    </source>
</evidence>
<evidence type="ECO:0000256" key="1">
    <source>
        <dbReference type="ARBA" id="ARBA00004994"/>
    </source>
</evidence>
<dbReference type="InterPro" id="IPR013332">
    <property type="entry name" value="KPR_N"/>
</dbReference>
<evidence type="ECO:0000259" key="11">
    <source>
        <dbReference type="Pfam" id="PF08546"/>
    </source>
</evidence>
<dbReference type="Pfam" id="PF02558">
    <property type="entry name" value="ApbA"/>
    <property type="match status" value="1"/>
</dbReference>
<comment type="caution">
    <text evidence="12">The sequence shown here is derived from an EMBL/GenBank/DDBJ whole genome shotgun (WGS) entry which is preliminary data.</text>
</comment>
<evidence type="ECO:0000256" key="9">
    <source>
        <dbReference type="RuleBase" id="RU362068"/>
    </source>
</evidence>
<dbReference type="RefSeq" id="WP_344848651.1">
    <property type="nucleotide sequence ID" value="NZ_BAABBY010000001.1"/>
</dbReference>
<organism evidence="12 13">
    <name type="scientific">Pedobacter jeongneungensis</name>
    <dbReference type="NCBI Taxonomy" id="947309"/>
    <lineage>
        <taxon>Bacteria</taxon>
        <taxon>Pseudomonadati</taxon>
        <taxon>Bacteroidota</taxon>
        <taxon>Sphingobacteriia</taxon>
        <taxon>Sphingobacteriales</taxon>
        <taxon>Sphingobacteriaceae</taxon>
        <taxon>Pedobacter</taxon>
    </lineage>
</organism>
<evidence type="ECO:0000256" key="8">
    <source>
        <dbReference type="ARBA" id="ARBA00048793"/>
    </source>
</evidence>
<sequence>MSNNQNIYVIGKGVIAKALAVALSLQGKNVTIIRGSVDHGEAYHENIFVSTGDQTVNAKIAINTFASHDKLDGLILLANKSFGNDKLAERLEKYGKDLPIVFLQNGLGVEKAFIDRGFTQLYRCVLMATSQVIAETDEVRLKVVAPSPIGIIKGSNENLNEIVKQIDARLFPFRVEENIQVLIWKKVITNCVFNSICPLLEIDNGVFHRNAAALKIGEKIIAECIAVANANGIILTVDDVNQNVLAISKMSDGQKISTYQDILNKRETEIETLNFAVAKLGRISGYDLPFTSMLGEMTRLKSELFREQRQ</sequence>
<dbReference type="InterPro" id="IPR003710">
    <property type="entry name" value="ApbA"/>
</dbReference>
<dbReference type="SUPFAM" id="SSF51735">
    <property type="entry name" value="NAD(P)-binding Rossmann-fold domains"/>
    <property type="match status" value="1"/>
</dbReference>
<protein>
    <recommendedName>
        <fullName evidence="4 9">2-dehydropantoate 2-reductase</fullName>
        <ecNumber evidence="3 9">1.1.1.169</ecNumber>
    </recommendedName>
    <alternativeName>
        <fullName evidence="7 9">Ketopantoate reductase</fullName>
    </alternativeName>
</protein>
<dbReference type="Gene3D" id="3.40.50.720">
    <property type="entry name" value="NAD(P)-binding Rossmann-like Domain"/>
    <property type="match status" value="1"/>
</dbReference>
<comment type="similarity">
    <text evidence="2 9">Belongs to the ketopantoate reductase family.</text>
</comment>
<dbReference type="InterPro" id="IPR051402">
    <property type="entry name" value="KPR-Related"/>
</dbReference>
<dbReference type="EMBL" id="BAABBY010000001">
    <property type="protein sequence ID" value="GAA4196515.1"/>
    <property type="molecule type" value="Genomic_DNA"/>
</dbReference>
<reference evidence="13" key="1">
    <citation type="journal article" date="2019" name="Int. J. Syst. Evol. Microbiol.">
        <title>The Global Catalogue of Microorganisms (GCM) 10K type strain sequencing project: providing services to taxonomists for standard genome sequencing and annotation.</title>
        <authorList>
            <consortium name="The Broad Institute Genomics Platform"/>
            <consortium name="The Broad Institute Genome Sequencing Center for Infectious Disease"/>
            <person name="Wu L."/>
            <person name="Ma J."/>
        </authorList>
    </citation>
    <scope>NUCLEOTIDE SEQUENCE [LARGE SCALE GENOMIC DNA]</scope>
    <source>
        <strain evidence="13">JCM 17626</strain>
    </source>
</reference>
<dbReference type="EC" id="1.1.1.169" evidence="3 9"/>
<evidence type="ECO:0000256" key="6">
    <source>
        <dbReference type="ARBA" id="ARBA00023002"/>
    </source>
</evidence>
<accession>A0ABP8B3N1</accession>
<dbReference type="NCBIfam" id="TIGR00745">
    <property type="entry name" value="apbA_panE"/>
    <property type="match status" value="1"/>
</dbReference>
<evidence type="ECO:0000256" key="5">
    <source>
        <dbReference type="ARBA" id="ARBA00022857"/>
    </source>
</evidence>
<dbReference type="InterPro" id="IPR008927">
    <property type="entry name" value="6-PGluconate_DH-like_C_sf"/>
</dbReference>
<dbReference type="PANTHER" id="PTHR21708">
    <property type="entry name" value="PROBABLE 2-DEHYDROPANTOATE 2-REDUCTASE"/>
    <property type="match status" value="1"/>
</dbReference>
<evidence type="ECO:0000256" key="3">
    <source>
        <dbReference type="ARBA" id="ARBA00013014"/>
    </source>
</evidence>
<evidence type="ECO:0000256" key="4">
    <source>
        <dbReference type="ARBA" id="ARBA00019465"/>
    </source>
</evidence>
<keyword evidence="5 9" id="KW-0521">NADP</keyword>
<comment type="function">
    <text evidence="9">Catalyzes the NADPH-dependent reduction of ketopantoate into pantoic acid.</text>
</comment>
<evidence type="ECO:0000256" key="2">
    <source>
        <dbReference type="ARBA" id="ARBA00007870"/>
    </source>
</evidence>
<evidence type="ECO:0000256" key="7">
    <source>
        <dbReference type="ARBA" id="ARBA00032024"/>
    </source>
</evidence>
<dbReference type="Proteomes" id="UP001501772">
    <property type="component" value="Unassembled WGS sequence"/>
</dbReference>
<dbReference type="PANTHER" id="PTHR21708:SF26">
    <property type="entry name" value="2-DEHYDROPANTOATE 2-REDUCTASE"/>
    <property type="match status" value="1"/>
</dbReference>
<feature type="domain" description="Ketopantoate reductase C-terminal" evidence="11">
    <location>
        <begin position="178"/>
        <end position="301"/>
    </location>
</feature>
<keyword evidence="9" id="KW-0566">Pantothenate biosynthesis</keyword>
<dbReference type="Pfam" id="PF08546">
    <property type="entry name" value="ApbA_C"/>
    <property type="match status" value="1"/>
</dbReference>
<feature type="domain" description="Ketopantoate reductase N-terminal" evidence="10">
    <location>
        <begin position="7"/>
        <end position="116"/>
    </location>
</feature>
<evidence type="ECO:0000313" key="13">
    <source>
        <dbReference type="Proteomes" id="UP001501772"/>
    </source>
</evidence>
<dbReference type="SUPFAM" id="SSF48179">
    <property type="entry name" value="6-phosphogluconate dehydrogenase C-terminal domain-like"/>
    <property type="match status" value="1"/>
</dbReference>
<gene>
    <name evidence="12" type="ORF">GCM10022289_02380</name>
</gene>